<proteinExistence type="predicted"/>
<accession>A0ABZ1Q3J8</accession>
<dbReference type="GeneID" id="95494625"/>
<dbReference type="Proteomes" id="UP001432312">
    <property type="component" value="Chromosome"/>
</dbReference>
<dbReference type="RefSeq" id="WP_328738339.1">
    <property type="nucleotide sequence ID" value="NZ_CP108036.1"/>
</dbReference>
<reference evidence="1" key="1">
    <citation type="submission" date="2022-10" db="EMBL/GenBank/DDBJ databases">
        <title>The complete genomes of actinobacterial strains from the NBC collection.</title>
        <authorList>
            <person name="Joergensen T.S."/>
            <person name="Alvarez Arevalo M."/>
            <person name="Sterndorff E.B."/>
            <person name="Faurdal D."/>
            <person name="Vuksanovic O."/>
            <person name="Mourched A.-S."/>
            <person name="Charusanti P."/>
            <person name="Shaw S."/>
            <person name="Blin K."/>
            <person name="Weber T."/>
        </authorList>
    </citation>
    <scope>NUCLEOTIDE SEQUENCE</scope>
    <source>
        <strain evidence="1">NBC_00303</strain>
    </source>
</reference>
<name>A0ABZ1Q3J8_9ACTN</name>
<dbReference type="EMBL" id="CP108036">
    <property type="protein sequence ID" value="WUN77241.1"/>
    <property type="molecule type" value="Genomic_DNA"/>
</dbReference>
<sequence length="86" mass="9367">MRLLLRSAFRPTPEGAKTSLYAATVPDLPGGSYVVPDGPLQLRGEPVLRSSEHALQDATTAHRLWTLSERLTGVHYPVPAHTPPRS</sequence>
<keyword evidence="2" id="KW-1185">Reference proteome</keyword>
<evidence type="ECO:0000313" key="2">
    <source>
        <dbReference type="Proteomes" id="UP001432312"/>
    </source>
</evidence>
<gene>
    <name evidence="1" type="ORF">OHA91_01275</name>
</gene>
<protein>
    <submittedName>
        <fullName evidence="1">Uncharacterized protein</fullName>
    </submittedName>
</protein>
<evidence type="ECO:0000313" key="1">
    <source>
        <dbReference type="EMBL" id="WUN77241.1"/>
    </source>
</evidence>
<organism evidence="1 2">
    <name type="scientific">Streptomyces erythrochromogenes</name>
    <dbReference type="NCBI Taxonomy" id="285574"/>
    <lineage>
        <taxon>Bacteria</taxon>
        <taxon>Bacillati</taxon>
        <taxon>Actinomycetota</taxon>
        <taxon>Actinomycetes</taxon>
        <taxon>Kitasatosporales</taxon>
        <taxon>Streptomycetaceae</taxon>
        <taxon>Streptomyces</taxon>
    </lineage>
</organism>